<sequence length="185" mass="19307">MNQVPEPTRRHESASHEAMVAEVTDGNDPAVAGRIGEQWAGLARNLRESAQALAALATQAGAAFEGPAGEALRTTIAKAQSWSGHATELSLTLSGAVVRQAEIAARARDEMPPPVGYDPGAMIRQAAASGDLAALAGLSDAMAQRRAAAEEARQKAIDVLNARDAALRESVPGHFFEPPPELGQR</sequence>
<feature type="region of interest" description="Disordered" evidence="1">
    <location>
        <begin position="1"/>
        <end position="32"/>
    </location>
</feature>
<keyword evidence="3" id="KW-1185">Reference proteome</keyword>
<dbReference type="Proteomes" id="UP000754495">
    <property type="component" value="Unassembled WGS sequence"/>
</dbReference>
<dbReference type="EMBL" id="JAANOU010000001">
    <property type="protein sequence ID" value="NIH81222.1"/>
    <property type="molecule type" value="Genomic_DNA"/>
</dbReference>
<comment type="caution">
    <text evidence="2">The sequence shown here is derived from an EMBL/GenBank/DDBJ whole genome shotgun (WGS) entry which is preliminary data.</text>
</comment>
<dbReference type="Gene3D" id="1.20.1260.20">
    <property type="entry name" value="PPE superfamily"/>
    <property type="match status" value="1"/>
</dbReference>
<evidence type="ECO:0000313" key="2">
    <source>
        <dbReference type="EMBL" id="NIH81222.1"/>
    </source>
</evidence>
<evidence type="ECO:0008006" key="4">
    <source>
        <dbReference type="Google" id="ProtNLM"/>
    </source>
</evidence>
<gene>
    <name evidence="2" type="ORF">FHX46_003752</name>
</gene>
<dbReference type="InterPro" id="IPR038332">
    <property type="entry name" value="PPE_sf"/>
</dbReference>
<proteinExistence type="predicted"/>
<evidence type="ECO:0000256" key="1">
    <source>
        <dbReference type="SAM" id="MobiDB-lite"/>
    </source>
</evidence>
<protein>
    <recommendedName>
        <fullName evidence="4">PE-PGRS family protein</fullName>
    </recommendedName>
</protein>
<organism evidence="2 3">
    <name type="scientific">Amycolatopsis viridis</name>
    <dbReference type="NCBI Taxonomy" id="185678"/>
    <lineage>
        <taxon>Bacteria</taxon>
        <taxon>Bacillati</taxon>
        <taxon>Actinomycetota</taxon>
        <taxon>Actinomycetes</taxon>
        <taxon>Pseudonocardiales</taxon>
        <taxon>Pseudonocardiaceae</taxon>
        <taxon>Amycolatopsis</taxon>
    </lineage>
</organism>
<name>A0ABX0SW71_9PSEU</name>
<accession>A0ABX0SW71</accession>
<dbReference type="RefSeq" id="WP_167116642.1">
    <property type="nucleotide sequence ID" value="NZ_JAANOU010000001.1"/>
</dbReference>
<evidence type="ECO:0000313" key="3">
    <source>
        <dbReference type="Proteomes" id="UP000754495"/>
    </source>
</evidence>
<reference evidence="2 3" key="1">
    <citation type="submission" date="2020-03" db="EMBL/GenBank/DDBJ databases">
        <title>Sequencing the genomes of 1000 actinobacteria strains.</title>
        <authorList>
            <person name="Klenk H.-P."/>
        </authorList>
    </citation>
    <scope>NUCLEOTIDE SEQUENCE [LARGE SCALE GENOMIC DNA]</scope>
    <source>
        <strain evidence="2 3">DSM 45668</strain>
    </source>
</reference>